<dbReference type="Proteomes" id="UP000287447">
    <property type="component" value="Unassembled WGS sequence"/>
</dbReference>
<dbReference type="InterPro" id="IPR050276">
    <property type="entry name" value="MshD_Acetyltransferase"/>
</dbReference>
<dbReference type="Gene3D" id="3.40.630.30">
    <property type="match status" value="1"/>
</dbReference>
<protein>
    <submittedName>
        <fullName evidence="2">N-acetyltransferase</fullName>
    </submittedName>
</protein>
<feature type="domain" description="N-acetyltransferase" evidence="1">
    <location>
        <begin position="5"/>
        <end position="192"/>
    </location>
</feature>
<comment type="caution">
    <text evidence="2">The sequence shown here is derived from an EMBL/GenBank/DDBJ whole genome shotgun (WGS) entry which is preliminary data.</text>
</comment>
<dbReference type="AlphaFoldDB" id="A0A437QXZ7"/>
<dbReference type="CDD" id="cd04301">
    <property type="entry name" value="NAT_SF"/>
    <property type="match status" value="1"/>
</dbReference>
<dbReference type="EMBL" id="SADE01000001">
    <property type="protein sequence ID" value="RVU39400.1"/>
    <property type="molecule type" value="Genomic_DNA"/>
</dbReference>
<dbReference type="GO" id="GO:0016747">
    <property type="term" value="F:acyltransferase activity, transferring groups other than amino-acyl groups"/>
    <property type="evidence" value="ECO:0007669"/>
    <property type="project" value="InterPro"/>
</dbReference>
<name>A0A437QXZ7_9PROT</name>
<gene>
    <name evidence="2" type="ORF">EOI86_09230</name>
</gene>
<dbReference type="PROSITE" id="PS51186">
    <property type="entry name" value="GNAT"/>
    <property type="match status" value="1"/>
</dbReference>
<dbReference type="RefSeq" id="WP_127764771.1">
    <property type="nucleotide sequence ID" value="NZ_SADE01000001.1"/>
</dbReference>
<organism evidence="2 3">
    <name type="scientific">Hwanghaeella grinnelliae</name>
    <dbReference type="NCBI Taxonomy" id="2500179"/>
    <lineage>
        <taxon>Bacteria</taxon>
        <taxon>Pseudomonadati</taxon>
        <taxon>Pseudomonadota</taxon>
        <taxon>Alphaproteobacteria</taxon>
        <taxon>Rhodospirillales</taxon>
        <taxon>Rhodospirillaceae</taxon>
        <taxon>Hwanghaeella</taxon>
    </lineage>
</organism>
<dbReference type="PANTHER" id="PTHR43617">
    <property type="entry name" value="L-AMINO ACID N-ACETYLTRANSFERASE"/>
    <property type="match status" value="1"/>
</dbReference>
<dbReference type="OrthoDB" id="9788924at2"/>
<reference evidence="3" key="1">
    <citation type="submission" date="2019-01" db="EMBL/GenBank/DDBJ databases">
        <title>Gri0909 isolated from a small marine red alga.</title>
        <authorList>
            <person name="Kim J."/>
            <person name="Jeong S.E."/>
            <person name="Jeon C.O."/>
        </authorList>
    </citation>
    <scope>NUCLEOTIDE SEQUENCE [LARGE SCALE GENOMIC DNA]</scope>
    <source>
        <strain evidence="3">Gri0909</strain>
    </source>
</reference>
<keyword evidence="3" id="KW-1185">Reference proteome</keyword>
<dbReference type="InterPro" id="IPR016181">
    <property type="entry name" value="Acyl_CoA_acyltransferase"/>
</dbReference>
<dbReference type="SUPFAM" id="SSF55729">
    <property type="entry name" value="Acyl-CoA N-acyltransferases (Nat)"/>
    <property type="match status" value="1"/>
</dbReference>
<dbReference type="Pfam" id="PF13508">
    <property type="entry name" value="Acetyltransf_7"/>
    <property type="match status" value="1"/>
</dbReference>
<proteinExistence type="predicted"/>
<evidence type="ECO:0000313" key="3">
    <source>
        <dbReference type="Proteomes" id="UP000287447"/>
    </source>
</evidence>
<keyword evidence="2" id="KW-0808">Transferase</keyword>
<dbReference type="InterPro" id="IPR000182">
    <property type="entry name" value="GNAT_dom"/>
</dbReference>
<evidence type="ECO:0000313" key="2">
    <source>
        <dbReference type="EMBL" id="RVU39400.1"/>
    </source>
</evidence>
<dbReference type="PANTHER" id="PTHR43617:SF34">
    <property type="entry name" value="PUTATIVE-RELATED"/>
    <property type="match status" value="1"/>
</dbReference>
<evidence type="ECO:0000259" key="1">
    <source>
        <dbReference type="PROSITE" id="PS51186"/>
    </source>
</evidence>
<sequence>MMCTIRYRQAVKEDAADLARLIDYAGEGVPVYYWNKIKPADQDVWAFGASRAAREEGAFSYRNAIVATVDGDVVGCAIRYVIDAPAEASDYSEMPPMFVPMQQLEDLAVGTEYLNVLAVDPEFRGRGIGTRLCGMAEINGNRDQTLIAFDTNTAAIKLYRSLGFEVEAARPMVKEDWDGEAETLLLMRRPGRLRQVA</sequence>
<accession>A0A437QXZ7</accession>